<dbReference type="InterPro" id="IPR029063">
    <property type="entry name" value="SAM-dependent_MTases_sf"/>
</dbReference>
<dbReference type="Pfam" id="PF13649">
    <property type="entry name" value="Methyltransf_25"/>
    <property type="match status" value="1"/>
</dbReference>
<keyword evidence="3" id="KW-1185">Reference proteome</keyword>
<sequence length="240" mass="27299">MLVDLTHRSNEEELMDQPDVKETDLQVALADIARVNRWLGGNEITIKAVRNLLKDRDKEQEYTILDLGCGNGDMLRQLADDFRKKGWKGKFIGVDLNEMGLDQAKALSTAYPEIQFAKKDIITLDATDFSCDIVICTLTLHHLSCDEIVKCMENSIALAAIGVVINDLHRSALAYYLFKVFSFFFIKGHIAKNDGLVSIKRGFTKLELNEYAKQLSTSNSDIGWKWAFRYKWIVNTQNNN</sequence>
<dbReference type="OrthoDB" id="9800454at2"/>
<gene>
    <name evidence="2" type="ORF">SAMN04488508_101691</name>
</gene>
<dbReference type="CDD" id="cd02440">
    <property type="entry name" value="AdoMet_MTases"/>
    <property type="match status" value="1"/>
</dbReference>
<evidence type="ECO:0000259" key="1">
    <source>
        <dbReference type="Pfam" id="PF13649"/>
    </source>
</evidence>
<evidence type="ECO:0000313" key="3">
    <source>
        <dbReference type="Proteomes" id="UP000184432"/>
    </source>
</evidence>
<feature type="domain" description="Methyltransferase" evidence="1">
    <location>
        <begin position="64"/>
        <end position="154"/>
    </location>
</feature>
<accession>A0A1M6B8W4</accession>
<name>A0A1M6B8W4_9FLAO</name>
<dbReference type="RefSeq" id="WP_073313898.1">
    <property type="nucleotide sequence ID" value="NZ_FQYP01000001.1"/>
</dbReference>
<protein>
    <submittedName>
        <fullName evidence="2">Methyltransferase domain-containing protein</fullName>
    </submittedName>
</protein>
<dbReference type="Proteomes" id="UP000184432">
    <property type="component" value="Unassembled WGS sequence"/>
</dbReference>
<keyword evidence="2" id="KW-0808">Transferase</keyword>
<reference evidence="3" key="1">
    <citation type="submission" date="2016-11" db="EMBL/GenBank/DDBJ databases">
        <authorList>
            <person name="Varghese N."/>
            <person name="Submissions S."/>
        </authorList>
    </citation>
    <scope>NUCLEOTIDE SEQUENCE [LARGE SCALE GENOMIC DNA]</scope>
    <source>
        <strain evidence="3">DSM 22623</strain>
    </source>
</reference>
<evidence type="ECO:0000313" key="2">
    <source>
        <dbReference type="EMBL" id="SHI45194.1"/>
    </source>
</evidence>
<dbReference type="STRING" id="570521.SAMN04488508_101691"/>
<dbReference type="AlphaFoldDB" id="A0A1M6B8W4"/>
<keyword evidence="2" id="KW-0489">Methyltransferase</keyword>
<organism evidence="2 3">
    <name type="scientific">Aquimarina spongiae</name>
    <dbReference type="NCBI Taxonomy" id="570521"/>
    <lineage>
        <taxon>Bacteria</taxon>
        <taxon>Pseudomonadati</taxon>
        <taxon>Bacteroidota</taxon>
        <taxon>Flavobacteriia</taxon>
        <taxon>Flavobacteriales</taxon>
        <taxon>Flavobacteriaceae</taxon>
        <taxon>Aquimarina</taxon>
    </lineage>
</organism>
<dbReference type="GO" id="GO:0008168">
    <property type="term" value="F:methyltransferase activity"/>
    <property type="evidence" value="ECO:0007669"/>
    <property type="project" value="UniProtKB-KW"/>
</dbReference>
<dbReference type="SUPFAM" id="SSF53335">
    <property type="entry name" value="S-adenosyl-L-methionine-dependent methyltransferases"/>
    <property type="match status" value="1"/>
</dbReference>
<dbReference type="InterPro" id="IPR041698">
    <property type="entry name" value="Methyltransf_25"/>
</dbReference>
<dbReference type="Gene3D" id="3.40.50.150">
    <property type="entry name" value="Vaccinia Virus protein VP39"/>
    <property type="match status" value="1"/>
</dbReference>
<dbReference type="GO" id="GO:0032259">
    <property type="term" value="P:methylation"/>
    <property type="evidence" value="ECO:0007669"/>
    <property type="project" value="UniProtKB-KW"/>
</dbReference>
<dbReference type="EMBL" id="FQYP01000001">
    <property type="protein sequence ID" value="SHI45194.1"/>
    <property type="molecule type" value="Genomic_DNA"/>
</dbReference>
<proteinExistence type="predicted"/>